<keyword evidence="6" id="KW-0624">Polysaccharide degradation</keyword>
<evidence type="ECO:0000256" key="4">
    <source>
        <dbReference type="ARBA" id="ARBA00023277"/>
    </source>
</evidence>
<dbReference type="PANTHER" id="PTHR35923:SF2">
    <property type="entry name" value="ENDOGLUCANASE"/>
    <property type="match status" value="1"/>
</dbReference>
<dbReference type="AlphaFoldDB" id="A0A485LP95"/>
<dbReference type="EMBL" id="CAADRA010007364">
    <property type="protein sequence ID" value="VFU00655.1"/>
    <property type="molecule type" value="Genomic_DNA"/>
</dbReference>
<keyword evidence="9" id="KW-0472">Membrane</keyword>
<evidence type="ECO:0000256" key="9">
    <source>
        <dbReference type="SAM" id="Phobius"/>
    </source>
</evidence>
<dbReference type="InterPro" id="IPR017853">
    <property type="entry name" value="GH"/>
</dbReference>
<keyword evidence="4" id="KW-0119">Carbohydrate metabolism</keyword>
<dbReference type="Proteomes" id="UP000332933">
    <property type="component" value="Unassembled WGS sequence"/>
</dbReference>
<keyword evidence="9" id="KW-1133">Transmembrane helix</keyword>
<evidence type="ECO:0000313" key="13">
    <source>
        <dbReference type="Proteomes" id="UP000332933"/>
    </source>
</evidence>
<evidence type="ECO:0000256" key="3">
    <source>
        <dbReference type="ARBA" id="ARBA00023001"/>
    </source>
</evidence>
<evidence type="ECO:0000256" key="1">
    <source>
        <dbReference type="ARBA" id="ARBA00005641"/>
    </source>
</evidence>
<sequence length="538" mass="59127">MDKHTADQFISKFAKKTTTTMASPVANFDKPPAEEAAAPSTTGRKMMFVGLGLVVLTGAAIGIWQGTKSSSSSTSTGGVTATTVAPTPAPTPAPTRKKFTIGKIEDGSTRDATEENNPLNYTNTQGCYLPNYISKKGQLFIVDKGNQESPITIKGINWFGMETINNIPFGLWTNEQNGTTLFEIAAFLHRNQFNSVRLPLSVSSILNNTAPNKDMVHQEANAAIDLTNYTSTIGSIVQGLASRGISVLLDIHNLDPYTKGEGWYGNMTTEDDTLKAMDVLTSTFCNDQYWNIVGVDLKNEPFNTTWGDNGPLDFHVGAAKLGNRMLAKCANWMAFVEGNALKQNGTYAGQPSWYFDWWGGGLRNAGQTPLKLSADNKIVYAPHYYSPSVYPQDYLVQGGKHDGDVLIGYKEWDDPTLEKIVQQTADEMFGYLTKKQDGALVLGEFGGLYRQDAHEKKTNQRVIQNTIKMISTQAGYAGGYVWSLNPESGYEYNPSSVKGYWKEGLLDLDWVHVNTDLLKALEGMNVMSNLKPFPCLKK</sequence>
<gene>
    <name evidence="12" type="primary">Aste57867_24012</name>
    <name evidence="11" type="ORF">As57867_023939</name>
    <name evidence="12" type="ORF">ASTE57867_24012</name>
</gene>
<dbReference type="GO" id="GO:0030245">
    <property type="term" value="P:cellulose catabolic process"/>
    <property type="evidence" value="ECO:0007669"/>
    <property type="project" value="UniProtKB-KW"/>
</dbReference>
<dbReference type="EMBL" id="VJMH01007338">
    <property type="protein sequence ID" value="KAF0683931.1"/>
    <property type="molecule type" value="Genomic_DNA"/>
</dbReference>
<dbReference type="Gene3D" id="3.20.20.80">
    <property type="entry name" value="Glycosidases"/>
    <property type="match status" value="1"/>
</dbReference>
<keyword evidence="2 7" id="KW-0378">Hydrolase</keyword>
<evidence type="ECO:0000256" key="6">
    <source>
        <dbReference type="ARBA" id="ARBA00023326"/>
    </source>
</evidence>
<reference evidence="11" key="2">
    <citation type="submission" date="2019-06" db="EMBL/GenBank/DDBJ databases">
        <title>Genomics analysis of Aphanomyces spp. identifies a new class of oomycete effector associated with host adaptation.</title>
        <authorList>
            <person name="Gaulin E."/>
        </authorList>
    </citation>
    <scope>NUCLEOTIDE SEQUENCE</scope>
    <source>
        <strain evidence="11">CBS 578.67</strain>
    </source>
</reference>
<protein>
    <submittedName>
        <fullName evidence="12">Aste57867_24012 protein</fullName>
    </submittedName>
</protein>
<keyword evidence="9" id="KW-0812">Transmembrane</keyword>
<dbReference type="OrthoDB" id="442731at2759"/>
<feature type="compositionally biased region" description="Low complexity" evidence="8">
    <location>
        <begin position="69"/>
        <end position="86"/>
    </location>
</feature>
<dbReference type="Pfam" id="PF00150">
    <property type="entry name" value="Cellulase"/>
    <property type="match status" value="1"/>
</dbReference>
<feature type="region of interest" description="Disordered" evidence="8">
    <location>
        <begin position="66"/>
        <end position="97"/>
    </location>
</feature>
<accession>A0A485LP95</accession>
<evidence type="ECO:0000256" key="7">
    <source>
        <dbReference type="RuleBase" id="RU361153"/>
    </source>
</evidence>
<keyword evidence="13" id="KW-1185">Reference proteome</keyword>
<reference evidence="12 13" key="1">
    <citation type="submission" date="2019-03" db="EMBL/GenBank/DDBJ databases">
        <authorList>
            <person name="Gaulin E."/>
            <person name="Dumas B."/>
        </authorList>
    </citation>
    <scope>NUCLEOTIDE SEQUENCE [LARGE SCALE GENOMIC DNA]</scope>
    <source>
        <strain evidence="12">CBS 568.67</strain>
    </source>
</reference>
<keyword evidence="5 7" id="KW-0326">Glycosidase</keyword>
<evidence type="ECO:0000259" key="10">
    <source>
        <dbReference type="Pfam" id="PF00150"/>
    </source>
</evidence>
<dbReference type="InterPro" id="IPR001547">
    <property type="entry name" value="Glyco_hydro_5"/>
</dbReference>
<evidence type="ECO:0000313" key="11">
    <source>
        <dbReference type="EMBL" id="KAF0683931.1"/>
    </source>
</evidence>
<organism evidence="12 13">
    <name type="scientific">Aphanomyces stellatus</name>
    <dbReference type="NCBI Taxonomy" id="120398"/>
    <lineage>
        <taxon>Eukaryota</taxon>
        <taxon>Sar</taxon>
        <taxon>Stramenopiles</taxon>
        <taxon>Oomycota</taxon>
        <taxon>Saprolegniomycetes</taxon>
        <taxon>Saprolegniales</taxon>
        <taxon>Verrucalvaceae</taxon>
        <taxon>Aphanomyces</taxon>
    </lineage>
</organism>
<feature type="domain" description="Glycoside hydrolase family 5" evidence="10">
    <location>
        <begin position="154"/>
        <end position="470"/>
    </location>
</feature>
<proteinExistence type="inferred from homology"/>
<evidence type="ECO:0000256" key="2">
    <source>
        <dbReference type="ARBA" id="ARBA00022801"/>
    </source>
</evidence>
<comment type="similarity">
    <text evidence="1 7">Belongs to the glycosyl hydrolase 5 (cellulase A) family.</text>
</comment>
<feature type="transmembrane region" description="Helical" evidence="9">
    <location>
        <begin position="46"/>
        <end position="64"/>
    </location>
</feature>
<keyword evidence="3" id="KW-0136">Cellulose degradation</keyword>
<dbReference type="GO" id="GO:0004553">
    <property type="term" value="F:hydrolase activity, hydrolyzing O-glycosyl compounds"/>
    <property type="evidence" value="ECO:0007669"/>
    <property type="project" value="InterPro"/>
</dbReference>
<dbReference type="PANTHER" id="PTHR35923">
    <property type="entry name" value="MAJOR EXTRACELLULAR ENDOGLUCANASE"/>
    <property type="match status" value="1"/>
</dbReference>
<dbReference type="SUPFAM" id="SSF51445">
    <property type="entry name" value="(Trans)glycosidases"/>
    <property type="match status" value="1"/>
</dbReference>
<evidence type="ECO:0000256" key="8">
    <source>
        <dbReference type="SAM" id="MobiDB-lite"/>
    </source>
</evidence>
<evidence type="ECO:0000313" key="12">
    <source>
        <dbReference type="EMBL" id="VFU00655.1"/>
    </source>
</evidence>
<evidence type="ECO:0000256" key="5">
    <source>
        <dbReference type="ARBA" id="ARBA00023295"/>
    </source>
</evidence>
<name>A0A485LP95_9STRA</name>